<feature type="compositionally biased region" description="Pro residues" evidence="1">
    <location>
        <begin position="190"/>
        <end position="205"/>
    </location>
</feature>
<feature type="region of interest" description="Disordered" evidence="1">
    <location>
        <begin position="1"/>
        <end position="78"/>
    </location>
</feature>
<dbReference type="EMBL" id="JANPWB010000014">
    <property type="protein sequence ID" value="KAJ1099766.1"/>
    <property type="molecule type" value="Genomic_DNA"/>
</dbReference>
<evidence type="ECO:0000256" key="1">
    <source>
        <dbReference type="SAM" id="MobiDB-lite"/>
    </source>
</evidence>
<feature type="compositionally biased region" description="Polar residues" evidence="1">
    <location>
        <begin position="19"/>
        <end position="31"/>
    </location>
</feature>
<feature type="compositionally biased region" description="Low complexity" evidence="1">
    <location>
        <begin position="206"/>
        <end position="221"/>
    </location>
</feature>
<dbReference type="Proteomes" id="UP001066276">
    <property type="component" value="Chromosome 10"/>
</dbReference>
<comment type="caution">
    <text evidence="2">The sequence shown here is derived from an EMBL/GenBank/DDBJ whole genome shotgun (WGS) entry which is preliminary data.</text>
</comment>
<sequence>MAHDIAGPGRPPPQHQGPSASGPSALPTQSPAGDESQCASEEVHIGGHSSNGPPRPSSSLPAASNQTLQQRNARRSTACEPCSALFSVCLNSISIRRSLVPQKAQSPSAPFLSTTGGSTPSSNCDLKRPTGGTPRGRDTTAALSVRSTQASHQPAAPWSLRPLHRKSTSGPQAPVAHSLNKLCASSSNSRPPPRAASPGRPPLQPPRQLLFLRPLRPTLGLSEPPSGVTGHLNPHLRIRGSSLSGRIDKRLRRSMSSFS</sequence>
<feature type="region of interest" description="Disordered" evidence="1">
    <location>
        <begin position="100"/>
        <end position="259"/>
    </location>
</feature>
<evidence type="ECO:0000313" key="3">
    <source>
        <dbReference type="Proteomes" id="UP001066276"/>
    </source>
</evidence>
<name>A0AAV7M7J3_PLEWA</name>
<feature type="compositionally biased region" description="Polar residues" evidence="1">
    <location>
        <begin position="141"/>
        <end position="152"/>
    </location>
</feature>
<evidence type="ECO:0000313" key="2">
    <source>
        <dbReference type="EMBL" id="KAJ1099766.1"/>
    </source>
</evidence>
<proteinExistence type="predicted"/>
<organism evidence="2 3">
    <name type="scientific">Pleurodeles waltl</name>
    <name type="common">Iberian ribbed newt</name>
    <dbReference type="NCBI Taxonomy" id="8319"/>
    <lineage>
        <taxon>Eukaryota</taxon>
        <taxon>Metazoa</taxon>
        <taxon>Chordata</taxon>
        <taxon>Craniata</taxon>
        <taxon>Vertebrata</taxon>
        <taxon>Euteleostomi</taxon>
        <taxon>Amphibia</taxon>
        <taxon>Batrachia</taxon>
        <taxon>Caudata</taxon>
        <taxon>Salamandroidea</taxon>
        <taxon>Salamandridae</taxon>
        <taxon>Pleurodelinae</taxon>
        <taxon>Pleurodeles</taxon>
    </lineage>
</organism>
<dbReference type="AlphaFoldDB" id="A0AAV7M7J3"/>
<keyword evidence="3" id="KW-1185">Reference proteome</keyword>
<gene>
    <name evidence="2" type="ORF">NDU88_004862</name>
</gene>
<accession>A0AAV7M7J3</accession>
<protein>
    <submittedName>
        <fullName evidence="2">Uncharacterized protein</fullName>
    </submittedName>
</protein>
<reference evidence="2" key="1">
    <citation type="journal article" date="2022" name="bioRxiv">
        <title>Sequencing and chromosome-scale assembly of the giantPleurodeles waltlgenome.</title>
        <authorList>
            <person name="Brown T."/>
            <person name="Elewa A."/>
            <person name="Iarovenko S."/>
            <person name="Subramanian E."/>
            <person name="Araus A.J."/>
            <person name="Petzold A."/>
            <person name="Susuki M."/>
            <person name="Suzuki K.-i.T."/>
            <person name="Hayashi T."/>
            <person name="Toyoda A."/>
            <person name="Oliveira C."/>
            <person name="Osipova E."/>
            <person name="Leigh N.D."/>
            <person name="Simon A."/>
            <person name="Yun M.H."/>
        </authorList>
    </citation>
    <scope>NUCLEOTIDE SEQUENCE</scope>
    <source>
        <strain evidence="2">20211129_DDA</strain>
        <tissue evidence="2">Liver</tissue>
    </source>
</reference>
<feature type="compositionally biased region" description="Polar residues" evidence="1">
    <location>
        <begin position="103"/>
        <end position="124"/>
    </location>
</feature>